<evidence type="ECO:0000313" key="5">
    <source>
        <dbReference type="EMBL" id="TEB39122.1"/>
    </source>
</evidence>
<reference evidence="5 6" key="1">
    <citation type="journal article" date="2019" name="Nat. Ecol. Evol.">
        <title>Megaphylogeny resolves global patterns of mushroom evolution.</title>
        <authorList>
            <person name="Varga T."/>
            <person name="Krizsan K."/>
            <person name="Foldi C."/>
            <person name="Dima B."/>
            <person name="Sanchez-Garcia M."/>
            <person name="Sanchez-Ramirez S."/>
            <person name="Szollosi G.J."/>
            <person name="Szarkandi J.G."/>
            <person name="Papp V."/>
            <person name="Albert L."/>
            <person name="Andreopoulos W."/>
            <person name="Angelini C."/>
            <person name="Antonin V."/>
            <person name="Barry K.W."/>
            <person name="Bougher N.L."/>
            <person name="Buchanan P."/>
            <person name="Buyck B."/>
            <person name="Bense V."/>
            <person name="Catcheside P."/>
            <person name="Chovatia M."/>
            <person name="Cooper J."/>
            <person name="Damon W."/>
            <person name="Desjardin D."/>
            <person name="Finy P."/>
            <person name="Geml J."/>
            <person name="Haridas S."/>
            <person name="Hughes K."/>
            <person name="Justo A."/>
            <person name="Karasinski D."/>
            <person name="Kautmanova I."/>
            <person name="Kiss B."/>
            <person name="Kocsube S."/>
            <person name="Kotiranta H."/>
            <person name="LaButti K.M."/>
            <person name="Lechner B.E."/>
            <person name="Liimatainen K."/>
            <person name="Lipzen A."/>
            <person name="Lukacs Z."/>
            <person name="Mihaltcheva S."/>
            <person name="Morgado L.N."/>
            <person name="Niskanen T."/>
            <person name="Noordeloos M.E."/>
            <person name="Ohm R.A."/>
            <person name="Ortiz-Santana B."/>
            <person name="Ovrebo C."/>
            <person name="Racz N."/>
            <person name="Riley R."/>
            <person name="Savchenko A."/>
            <person name="Shiryaev A."/>
            <person name="Soop K."/>
            <person name="Spirin V."/>
            <person name="Szebenyi C."/>
            <person name="Tomsovsky M."/>
            <person name="Tulloss R.E."/>
            <person name="Uehling J."/>
            <person name="Grigoriev I.V."/>
            <person name="Vagvolgyi C."/>
            <person name="Papp T."/>
            <person name="Martin F.M."/>
            <person name="Miettinen O."/>
            <person name="Hibbett D.S."/>
            <person name="Nagy L.G."/>
        </authorList>
    </citation>
    <scope>NUCLEOTIDE SEQUENCE [LARGE SCALE GENOMIC DNA]</scope>
    <source>
        <strain evidence="5 6">FP101781</strain>
    </source>
</reference>
<dbReference type="PANTHER" id="PTHR15157:SF5">
    <property type="entry name" value="UV RADIATION RESISTANCE-ASSOCIATED GENE PROTEIN"/>
    <property type="match status" value="1"/>
</dbReference>
<feature type="region of interest" description="Disordered" evidence="4">
    <location>
        <begin position="224"/>
        <end position="275"/>
    </location>
</feature>
<dbReference type="PANTHER" id="PTHR15157">
    <property type="entry name" value="UV RADIATION RESISTANCE-ASSOCIATED GENE PROTEIN"/>
    <property type="match status" value="1"/>
</dbReference>
<evidence type="ECO:0000256" key="2">
    <source>
        <dbReference type="ARBA" id="ARBA00013807"/>
    </source>
</evidence>
<sequence length="960" mass="104269">MAEEISGLPSEFNGEIDFSSDSSLLTRRLRHITSIQVRNLTPFPVRDAFTSALFQPTDSLHSSATATDDFNLHAGRRRPRKSSTNSVATRSSLKWEDGLQHDEDSLSPTGPTGTIRARKTSVNFAPGGDSEISPRASSFKPQRPRASSKASSTTSSRILSSHSSARTSSFLLDNSQTGLEKVINARLLETCLVLSVTEHPPEPSGPDPQPFSPKVVGLPAAPAYGGAAKPLPRSAPHTKSQFRAFPPSPRNSVSSINSHIRTPSPELPNSPTFSDTSWSPLSDFRKSRLLTPVSGKVVPATQAKARPRLSQLKDTSALKPLETTVLTYRSPIHRPSTNPTFALGPGSIYQPVEWTRLNAQSFKVAIWGKLRAGVQKANWDDQLTPPYSDEPGFRWRIIQEWEVNLEDLAPLAGDVCDIPSNSLFLTLGPLGARYCVGPSKRPLSRPSSPTNGYASDPESELHKVKRVLPQNSELIPEDAHSHSRRRKGRPNLSESKDMAKTATWPDVFQLATLQALIYDNDASLSGISAKVDQLIEEDDISPLTRDINERQYRISELQSRCQRVSEGCAQKGQSIKERKALLSQRREVLALARQSIVEAEEAEMEVADRVDEERSQLAALHITMASMRANLISALTDIFPIELHSPADLLFTIFDVALPLPSSPSDPAPPLSSTEHKDINEDTIASALGYVAQALHLLAAYLGVNLLYPVACIGSRSLIRDNISAMIGPRMFPLYSKGVDTYRFEYGVFLLNKNIEILMVEKDLRALDMRHTLPNLKNLLLILSHDNARSEIPKSKGPESSSSSLSLLSLDSGNDANTQTTTGDGPQAIGRGDVDGVGEVHTPPRSGATTPTPTPAGGESRGSRFLGFAPFTGFLRGRYPSTSRASTKRSVLSSESAEMGEDEGDEEDRSTIHGLVRDADGAKGEDGLREAVGNVENPPEPKQHGGHAGITISATLPPET</sequence>
<feature type="compositionally biased region" description="Low complexity" evidence="4">
    <location>
        <begin position="800"/>
        <end position="812"/>
    </location>
</feature>
<feature type="compositionally biased region" description="Polar residues" evidence="4">
    <location>
        <begin position="250"/>
        <end position="275"/>
    </location>
</feature>
<dbReference type="EMBL" id="QPFP01000002">
    <property type="protein sequence ID" value="TEB39122.1"/>
    <property type="molecule type" value="Genomic_DNA"/>
</dbReference>
<name>A0A4Y7U002_COPMI</name>
<organism evidence="5 6">
    <name type="scientific">Coprinellus micaceus</name>
    <name type="common">Glistening ink-cap mushroom</name>
    <name type="synonym">Coprinus micaceus</name>
    <dbReference type="NCBI Taxonomy" id="71717"/>
    <lineage>
        <taxon>Eukaryota</taxon>
        <taxon>Fungi</taxon>
        <taxon>Dikarya</taxon>
        <taxon>Basidiomycota</taxon>
        <taxon>Agaricomycotina</taxon>
        <taxon>Agaricomycetes</taxon>
        <taxon>Agaricomycetidae</taxon>
        <taxon>Agaricales</taxon>
        <taxon>Agaricineae</taxon>
        <taxon>Psathyrellaceae</taxon>
        <taxon>Coprinellus</taxon>
    </lineage>
</organism>
<dbReference type="GO" id="GO:0032991">
    <property type="term" value="C:protein-containing complex"/>
    <property type="evidence" value="ECO:0007669"/>
    <property type="project" value="UniProtKB-ARBA"/>
</dbReference>
<feature type="region of interest" description="Disordered" evidence="4">
    <location>
        <begin position="791"/>
        <end position="960"/>
    </location>
</feature>
<evidence type="ECO:0000256" key="3">
    <source>
        <dbReference type="ARBA" id="ARBA00023054"/>
    </source>
</evidence>
<gene>
    <name evidence="5" type="ORF">FA13DRAFT_1785384</name>
</gene>
<feature type="compositionally biased region" description="Acidic residues" evidence="4">
    <location>
        <begin position="898"/>
        <end position="908"/>
    </location>
</feature>
<proteinExistence type="inferred from homology"/>
<feature type="region of interest" description="Disordered" evidence="4">
    <location>
        <begin position="70"/>
        <end position="166"/>
    </location>
</feature>
<feature type="compositionally biased region" description="Basic and acidic residues" evidence="4">
    <location>
        <begin position="93"/>
        <end position="104"/>
    </location>
</feature>
<keyword evidence="3" id="KW-0175">Coiled coil</keyword>
<keyword evidence="6" id="KW-1185">Reference proteome</keyword>
<comment type="caution">
    <text evidence="5">The sequence shown here is derived from an EMBL/GenBank/DDBJ whole genome shotgun (WGS) entry which is preliminary data.</text>
</comment>
<dbReference type="AlphaFoldDB" id="A0A4Y7U002"/>
<feature type="compositionally biased region" description="Low complexity" evidence="4">
    <location>
        <begin position="439"/>
        <end position="449"/>
    </location>
</feature>
<dbReference type="GO" id="GO:0035493">
    <property type="term" value="P:SNARE complex assembly"/>
    <property type="evidence" value="ECO:0007669"/>
    <property type="project" value="TreeGrafter"/>
</dbReference>
<feature type="compositionally biased region" description="Low complexity" evidence="4">
    <location>
        <begin position="145"/>
        <end position="166"/>
    </location>
</feature>
<feature type="compositionally biased region" description="Polar residues" evidence="4">
    <location>
        <begin position="82"/>
        <end position="92"/>
    </location>
</feature>
<dbReference type="OrthoDB" id="72772at2759"/>
<comment type="similarity">
    <text evidence="1">Belongs to the ATG14 family.</text>
</comment>
<feature type="region of interest" description="Disordered" evidence="4">
    <location>
        <begin position="439"/>
        <end position="498"/>
    </location>
</feature>
<dbReference type="STRING" id="71717.A0A4Y7U002"/>
<feature type="compositionally biased region" description="Polar residues" evidence="4">
    <location>
        <begin position="880"/>
        <end position="892"/>
    </location>
</feature>
<feature type="compositionally biased region" description="Low complexity" evidence="4">
    <location>
        <begin position="843"/>
        <end position="858"/>
    </location>
</feature>
<dbReference type="GO" id="GO:0000323">
    <property type="term" value="C:lytic vacuole"/>
    <property type="evidence" value="ECO:0007669"/>
    <property type="project" value="TreeGrafter"/>
</dbReference>
<accession>A0A4Y7U002</accession>
<evidence type="ECO:0000256" key="4">
    <source>
        <dbReference type="SAM" id="MobiDB-lite"/>
    </source>
</evidence>
<dbReference type="Proteomes" id="UP000298030">
    <property type="component" value="Unassembled WGS sequence"/>
</dbReference>
<dbReference type="GO" id="GO:0000149">
    <property type="term" value="F:SNARE binding"/>
    <property type="evidence" value="ECO:0007669"/>
    <property type="project" value="TreeGrafter"/>
</dbReference>
<feature type="compositionally biased region" description="Basic and acidic residues" evidence="4">
    <location>
        <begin position="909"/>
        <end position="929"/>
    </location>
</feature>
<dbReference type="GO" id="GO:0005768">
    <property type="term" value="C:endosome"/>
    <property type="evidence" value="ECO:0007669"/>
    <property type="project" value="TreeGrafter"/>
</dbReference>
<feature type="compositionally biased region" description="Polar residues" evidence="4">
    <location>
        <begin position="814"/>
        <end position="824"/>
    </location>
</feature>
<protein>
    <recommendedName>
        <fullName evidence="2">Autophagy-related protein 14</fullName>
    </recommendedName>
</protein>
<dbReference type="Pfam" id="PF10186">
    <property type="entry name" value="ATG14"/>
    <property type="match status" value="1"/>
</dbReference>
<dbReference type="InterPro" id="IPR018791">
    <property type="entry name" value="UV_resistance/autophagy_Atg14"/>
</dbReference>
<evidence type="ECO:0000256" key="1">
    <source>
        <dbReference type="ARBA" id="ARBA00009574"/>
    </source>
</evidence>
<evidence type="ECO:0000313" key="6">
    <source>
        <dbReference type="Proteomes" id="UP000298030"/>
    </source>
</evidence>